<evidence type="ECO:0000313" key="2">
    <source>
        <dbReference type="Proteomes" id="UP000029713"/>
    </source>
</evidence>
<sequence length="277" mass="29264">MVALHSEQVRAVVSTENPGSPIAALRRDLTATMEGTRRELTEGLATVRALVQAQQAGHAAAQKNSNTVGKDWEDAVAEAVAGWSQASGDVVEHVGTRPAPGSSTRKTGDVLIRVMTGTHPVVIVEAKRRQKALTMRQYRDELAEARRIRRAHAALAVVPTPEGVPGPGRWARVDANSWVVAADDYGLLNLVLAVVRELALLSAAADDGESAVNAGQAKTAVGHALDLLSRFDDVTKHVSTAEGALAKVRSTADGLRASLLTQMQEATRALRPGTTEA</sequence>
<dbReference type="Proteomes" id="UP000029713">
    <property type="component" value="Unassembled WGS sequence"/>
</dbReference>
<organism evidence="1 2">
    <name type="scientific">Modestobacter caceresii</name>
    <dbReference type="NCBI Taxonomy" id="1522368"/>
    <lineage>
        <taxon>Bacteria</taxon>
        <taxon>Bacillati</taxon>
        <taxon>Actinomycetota</taxon>
        <taxon>Actinomycetes</taxon>
        <taxon>Geodermatophilales</taxon>
        <taxon>Geodermatophilaceae</taxon>
        <taxon>Modestobacter</taxon>
    </lineage>
</organism>
<reference evidence="1 2" key="1">
    <citation type="submission" date="2014-07" db="EMBL/GenBank/DDBJ databases">
        <title>Biosystematic studies on Modestobacter strains isolated from extreme hyper-arid desert soil and from historic building.</title>
        <authorList>
            <person name="Bukarasam K."/>
            <person name="Bull A."/>
            <person name="Girard G."/>
            <person name="van Wezel G."/>
            <person name="Goodfellow M."/>
        </authorList>
    </citation>
    <scope>NUCLEOTIDE SEQUENCE [LARGE SCALE GENOMIC DNA]</scope>
    <source>
        <strain evidence="1 2">KNN45-2b</strain>
    </source>
</reference>
<accession>A0A098YDW7</accession>
<protein>
    <submittedName>
        <fullName evidence="1">Uncharacterized protein</fullName>
    </submittedName>
</protein>
<evidence type="ECO:0000313" key="1">
    <source>
        <dbReference type="EMBL" id="KGH48632.1"/>
    </source>
</evidence>
<gene>
    <name evidence="1" type="ORF">IN07_01335</name>
</gene>
<comment type="caution">
    <text evidence="1">The sequence shown here is derived from an EMBL/GenBank/DDBJ whole genome shotgun (WGS) entry which is preliminary data.</text>
</comment>
<dbReference type="EMBL" id="JPMX01000003">
    <property type="protein sequence ID" value="KGH48632.1"/>
    <property type="molecule type" value="Genomic_DNA"/>
</dbReference>
<proteinExistence type="predicted"/>
<name>A0A098YDW7_9ACTN</name>
<dbReference type="AlphaFoldDB" id="A0A098YDW7"/>
<keyword evidence="2" id="KW-1185">Reference proteome</keyword>